<dbReference type="EMBL" id="RYZI01000009">
    <property type="protein sequence ID" value="RWA14355.1"/>
    <property type="molecule type" value="Genomic_DNA"/>
</dbReference>
<feature type="domain" description="Glycosyl transferase CAP10" evidence="2">
    <location>
        <begin position="230"/>
        <end position="456"/>
    </location>
</feature>
<proteinExistence type="predicted"/>
<feature type="compositionally biased region" description="Polar residues" evidence="1">
    <location>
        <begin position="100"/>
        <end position="116"/>
    </location>
</feature>
<keyword evidence="4" id="KW-1185">Reference proteome</keyword>
<dbReference type="InterPro" id="IPR006598">
    <property type="entry name" value="CAP10"/>
</dbReference>
<sequence length="593" mass="66628">MRARIANSTLSFPFSFFLGSPSLLGGTDYTLYGSRRLLKVDGFNYGGNVISGRKVDNVEKRIEFLFTSRFTSEHYGYPAYASSQREADGTAPSDRRHLYSSRSTNPEAYQSRTRPQQQREGERHHALPSDLLSNRFLTEDQCRASFPGLLEQVDNEVAKGPFKLEPSPSSLGPLFARIRDGQLYILSAARKTDLSRDMLAHRSATLHQIANALLTWPRPASSLPSSPSPHIPDTIFAFNHHDDPLATTFSYSRPADTALLVTPSGEVKRFFPIPHFSFYSWPLPFIGSLPRAARAISQIESSLSFSDKIPRAVWRGTTWFNNPRAGRLRQNLVRAFGPGAPGADTRKWADIEALDWSSTGGDRNASNALRIEDFCRYKYIIHTEGVTYSGRFQFHNLCASVVLTPPVAWIQHVTHLLRPVFSYTLDPSAPDSPSSSPSSSRRNSLRSLLSPFLLSPKLEDKETKTPGLPRRPIELGGREKPPPLSPYPAPWTRSAWPTEHDPSEANIVFVAPDWSDLEATVAWLETHPRIAEGIARRQRALFEDGGYLSPAAEMCYWRGLIRGWSEIVRVDEGVFDDLEEVTWEEFSLKEIHK</sequence>
<dbReference type="InterPro" id="IPR051091">
    <property type="entry name" value="O-Glucosyltr/Glycosyltrsf_90"/>
</dbReference>
<dbReference type="PANTHER" id="PTHR12203:SF63">
    <property type="entry name" value="GLYCOSYL TRANSFERASE CAP10 DOMAIN-CONTAINING PROTEIN"/>
    <property type="match status" value="1"/>
</dbReference>
<dbReference type="PANTHER" id="PTHR12203">
    <property type="entry name" value="KDEL LYS-ASP-GLU-LEU CONTAINING - RELATED"/>
    <property type="match status" value="1"/>
</dbReference>
<feature type="compositionally biased region" description="Basic and acidic residues" evidence="1">
    <location>
        <begin position="471"/>
        <end position="481"/>
    </location>
</feature>
<feature type="region of interest" description="Disordered" evidence="1">
    <location>
        <begin position="81"/>
        <end position="130"/>
    </location>
</feature>
<gene>
    <name evidence="3" type="ORF">EKO27_g711</name>
</gene>
<accession>A0A439DIW7</accession>
<dbReference type="SMART" id="SM00672">
    <property type="entry name" value="CAP10"/>
    <property type="match status" value="1"/>
</dbReference>
<feature type="region of interest" description="Disordered" evidence="1">
    <location>
        <begin position="459"/>
        <end position="488"/>
    </location>
</feature>
<dbReference type="AlphaFoldDB" id="A0A439DIW7"/>
<evidence type="ECO:0000259" key="2">
    <source>
        <dbReference type="SMART" id="SM00672"/>
    </source>
</evidence>
<feature type="compositionally biased region" description="Basic and acidic residues" evidence="1">
    <location>
        <begin position="117"/>
        <end position="127"/>
    </location>
</feature>
<evidence type="ECO:0000256" key="1">
    <source>
        <dbReference type="SAM" id="MobiDB-lite"/>
    </source>
</evidence>
<evidence type="ECO:0000313" key="3">
    <source>
        <dbReference type="EMBL" id="RWA14355.1"/>
    </source>
</evidence>
<reference evidence="3 4" key="1">
    <citation type="submission" date="2018-12" db="EMBL/GenBank/DDBJ databases">
        <title>Draft genome sequence of Xylaria grammica IHI A82.</title>
        <authorList>
            <person name="Buettner E."/>
            <person name="Kellner H."/>
        </authorList>
    </citation>
    <scope>NUCLEOTIDE SEQUENCE [LARGE SCALE GENOMIC DNA]</scope>
    <source>
        <strain evidence="3 4">IHI A82</strain>
    </source>
</reference>
<name>A0A439DIW7_9PEZI</name>
<dbReference type="Pfam" id="PF05686">
    <property type="entry name" value="Glyco_transf_90"/>
    <property type="match status" value="1"/>
</dbReference>
<comment type="caution">
    <text evidence="3">The sequence shown here is derived from an EMBL/GenBank/DDBJ whole genome shotgun (WGS) entry which is preliminary data.</text>
</comment>
<organism evidence="3 4">
    <name type="scientific">Xylaria grammica</name>
    <dbReference type="NCBI Taxonomy" id="363999"/>
    <lineage>
        <taxon>Eukaryota</taxon>
        <taxon>Fungi</taxon>
        <taxon>Dikarya</taxon>
        <taxon>Ascomycota</taxon>
        <taxon>Pezizomycotina</taxon>
        <taxon>Sordariomycetes</taxon>
        <taxon>Xylariomycetidae</taxon>
        <taxon>Xylariales</taxon>
        <taxon>Xylariaceae</taxon>
        <taxon>Xylaria</taxon>
    </lineage>
</organism>
<protein>
    <recommendedName>
        <fullName evidence="2">Glycosyl transferase CAP10 domain-containing protein</fullName>
    </recommendedName>
</protein>
<feature type="compositionally biased region" description="Basic and acidic residues" evidence="1">
    <location>
        <begin position="85"/>
        <end position="97"/>
    </location>
</feature>
<dbReference type="Proteomes" id="UP000286045">
    <property type="component" value="Unassembled WGS sequence"/>
</dbReference>
<evidence type="ECO:0000313" key="4">
    <source>
        <dbReference type="Proteomes" id="UP000286045"/>
    </source>
</evidence>